<reference evidence="1" key="1">
    <citation type="submission" date="2018-02" db="EMBL/GenBank/DDBJ databases">
        <title>Rhizophora mucronata_Transcriptome.</title>
        <authorList>
            <person name="Meera S.P."/>
            <person name="Sreeshan A."/>
            <person name="Augustine A."/>
        </authorList>
    </citation>
    <scope>NUCLEOTIDE SEQUENCE</scope>
    <source>
        <tissue evidence="1">Leaf</tissue>
    </source>
</reference>
<dbReference type="AlphaFoldDB" id="A0A2P2QTR9"/>
<sequence length="30" mass="3579">MKSCYSQANIYSLCILYYNMWYIANSYSKG</sequence>
<dbReference type="EMBL" id="GGEC01089787">
    <property type="protein sequence ID" value="MBX70271.1"/>
    <property type="molecule type" value="Transcribed_RNA"/>
</dbReference>
<proteinExistence type="predicted"/>
<protein>
    <submittedName>
        <fullName evidence="1">Uncharacterized protein</fullName>
    </submittedName>
</protein>
<evidence type="ECO:0000313" key="1">
    <source>
        <dbReference type="EMBL" id="MBX70271.1"/>
    </source>
</evidence>
<organism evidence="1">
    <name type="scientific">Rhizophora mucronata</name>
    <name type="common">Asiatic mangrove</name>
    <dbReference type="NCBI Taxonomy" id="61149"/>
    <lineage>
        <taxon>Eukaryota</taxon>
        <taxon>Viridiplantae</taxon>
        <taxon>Streptophyta</taxon>
        <taxon>Embryophyta</taxon>
        <taxon>Tracheophyta</taxon>
        <taxon>Spermatophyta</taxon>
        <taxon>Magnoliopsida</taxon>
        <taxon>eudicotyledons</taxon>
        <taxon>Gunneridae</taxon>
        <taxon>Pentapetalae</taxon>
        <taxon>rosids</taxon>
        <taxon>fabids</taxon>
        <taxon>Malpighiales</taxon>
        <taxon>Rhizophoraceae</taxon>
        <taxon>Rhizophora</taxon>
    </lineage>
</organism>
<name>A0A2P2QTR9_RHIMU</name>
<accession>A0A2P2QTR9</accession>